<comment type="pathway">
    <text evidence="1">One-carbon metabolism; tetrahydrofolate interconversion.</text>
</comment>
<evidence type="ECO:0000313" key="11">
    <source>
        <dbReference type="Ensembl" id="ENSCUSP00005019569.1"/>
    </source>
</evidence>
<evidence type="ECO:0000256" key="2">
    <source>
        <dbReference type="ARBA" id="ARBA00005559"/>
    </source>
</evidence>
<comment type="similarity">
    <text evidence="2">In the N-terminal section; belongs to the tetrahydrofolate dehydrogenase/cyclohydrolase family.</text>
</comment>
<dbReference type="SUPFAM" id="SSF51735">
    <property type="entry name" value="NAD(P)-binding Rossmann-fold domains"/>
    <property type="match status" value="1"/>
</dbReference>
<dbReference type="SUPFAM" id="SSF53223">
    <property type="entry name" value="Aminoacid dehydrogenase-like, N-terminal domain"/>
    <property type="match status" value="1"/>
</dbReference>
<reference evidence="11" key="2">
    <citation type="submission" date="2025-08" db="UniProtKB">
        <authorList>
            <consortium name="Ensembl"/>
        </authorList>
    </citation>
    <scope>IDENTIFICATION</scope>
</reference>
<feature type="domain" description="Tetrahydrofolate dehydrogenase/cyclohydrolase NAD(P)-binding" evidence="10">
    <location>
        <begin position="77"/>
        <end position="161"/>
    </location>
</feature>
<dbReference type="FunFam" id="3.40.50.300:FF:000627">
    <property type="entry name" value="Methylenetetrahydrofolate dehydrogenase (NADP+ dependent) 1 like"/>
    <property type="match status" value="1"/>
</dbReference>
<dbReference type="GO" id="GO:0005524">
    <property type="term" value="F:ATP binding"/>
    <property type="evidence" value="ECO:0007669"/>
    <property type="project" value="UniProtKB-KW"/>
</dbReference>
<organism evidence="11 12">
    <name type="scientific">Catharus ustulatus</name>
    <name type="common">Russet-backed thrush</name>
    <name type="synonym">Hylocichla ustulatus</name>
    <dbReference type="NCBI Taxonomy" id="91951"/>
    <lineage>
        <taxon>Eukaryota</taxon>
        <taxon>Metazoa</taxon>
        <taxon>Chordata</taxon>
        <taxon>Craniata</taxon>
        <taxon>Vertebrata</taxon>
        <taxon>Euteleostomi</taxon>
        <taxon>Archelosauria</taxon>
        <taxon>Archosauria</taxon>
        <taxon>Dinosauria</taxon>
        <taxon>Saurischia</taxon>
        <taxon>Theropoda</taxon>
        <taxon>Coelurosauria</taxon>
        <taxon>Aves</taxon>
        <taxon>Neognathae</taxon>
        <taxon>Neoaves</taxon>
        <taxon>Telluraves</taxon>
        <taxon>Australaves</taxon>
        <taxon>Passeriformes</taxon>
        <taxon>Turdidae</taxon>
        <taxon>Catharus</taxon>
    </lineage>
</organism>
<evidence type="ECO:0000256" key="1">
    <source>
        <dbReference type="ARBA" id="ARBA00004777"/>
    </source>
</evidence>
<evidence type="ECO:0000256" key="5">
    <source>
        <dbReference type="ARBA" id="ARBA00012295"/>
    </source>
</evidence>
<reference evidence="11" key="1">
    <citation type="submission" date="2020-10" db="EMBL/GenBank/DDBJ databases">
        <title>Catharus ustulatus (Swainson's thrush) genome, bCatUst1, primary haplotype v2.</title>
        <authorList>
            <person name="Delmore K."/>
            <person name="Vafadar M."/>
            <person name="Formenti G."/>
            <person name="Chow W."/>
            <person name="Pelan S."/>
            <person name="Howe K."/>
            <person name="Rhie A."/>
            <person name="Mountcastle J."/>
            <person name="Haase B."/>
            <person name="Fedrigo O."/>
            <person name="Jarvis E.D."/>
        </authorList>
    </citation>
    <scope>NUCLEOTIDE SEQUENCE [LARGE SCALE GENOMIC DNA]</scope>
</reference>
<dbReference type="PROSITE" id="PS00722">
    <property type="entry name" value="FTHFS_2"/>
    <property type="match status" value="1"/>
</dbReference>
<dbReference type="InterPro" id="IPR036291">
    <property type="entry name" value="NAD(P)-bd_dom_sf"/>
</dbReference>
<dbReference type="PANTHER" id="PTHR48099">
    <property type="entry name" value="C-1-TETRAHYDROFOLATE SYNTHASE, CYTOPLASMIC-RELATED"/>
    <property type="match status" value="1"/>
</dbReference>
<dbReference type="HAMAP" id="MF_01543">
    <property type="entry name" value="FTHFS"/>
    <property type="match status" value="1"/>
</dbReference>
<evidence type="ECO:0000259" key="10">
    <source>
        <dbReference type="Pfam" id="PF02882"/>
    </source>
</evidence>
<evidence type="ECO:0000256" key="7">
    <source>
        <dbReference type="ARBA" id="ARBA00022598"/>
    </source>
</evidence>
<gene>
    <name evidence="11" type="primary">MTHFD1L</name>
</gene>
<evidence type="ECO:0000313" key="12">
    <source>
        <dbReference type="Proteomes" id="UP000694563"/>
    </source>
</evidence>
<dbReference type="Gene3D" id="3.40.50.720">
    <property type="entry name" value="NAD(P)-binding Rossmann-like Domain"/>
    <property type="match status" value="1"/>
</dbReference>
<dbReference type="PANTHER" id="PTHR48099:SF12">
    <property type="entry name" value="MONOFUNCTIONAL C1-TETRAHYDROFOLATE SYNTHASE, MITOCHONDRIAL"/>
    <property type="match status" value="1"/>
</dbReference>
<dbReference type="GO" id="GO:0005829">
    <property type="term" value="C:cytosol"/>
    <property type="evidence" value="ECO:0007669"/>
    <property type="project" value="TreeGrafter"/>
</dbReference>
<dbReference type="Gene3D" id="3.40.50.300">
    <property type="entry name" value="P-loop containing nucleotide triphosphate hydrolases"/>
    <property type="match status" value="2"/>
</dbReference>
<keyword evidence="6" id="KW-0554">One-carbon metabolism</keyword>
<dbReference type="FunFam" id="3.10.410.10:FF:000001">
    <property type="entry name" value="Putative formate--tetrahydrofolate ligase"/>
    <property type="match status" value="1"/>
</dbReference>
<dbReference type="AlphaFoldDB" id="A0A8C3UW08"/>
<evidence type="ECO:0000256" key="4">
    <source>
        <dbReference type="ARBA" id="ARBA00011738"/>
    </source>
</evidence>
<keyword evidence="8" id="KW-0547">Nucleotide-binding</keyword>
<keyword evidence="9" id="KW-0067">ATP-binding</keyword>
<protein>
    <recommendedName>
        <fullName evidence="5">formate--tetrahydrofolate ligase</fullName>
        <ecNumber evidence="5">6.3.4.3</ecNumber>
    </recommendedName>
</protein>
<dbReference type="SUPFAM" id="SSF52540">
    <property type="entry name" value="P-loop containing nucleoside triphosphate hydrolases"/>
    <property type="match status" value="1"/>
</dbReference>
<dbReference type="PRINTS" id="PR00085">
    <property type="entry name" value="THFDHDRGNASE"/>
</dbReference>
<dbReference type="Gene3D" id="3.40.50.10860">
    <property type="entry name" value="Leucine Dehydrogenase, chain A, domain 1"/>
    <property type="match status" value="1"/>
</dbReference>
<dbReference type="Gene3D" id="3.10.410.10">
    <property type="entry name" value="Formyltetrahydrofolate synthetase, domain 3"/>
    <property type="match status" value="1"/>
</dbReference>
<dbReference type="GO" id="GO:0004488">
    <property type="term" value="F:methylenetetrahydrofolate dehydrogenase (NADP+) activity"/>
    <property type="evidence" value="ECO:0007669"/>
    <property type="project" value="InterPro"/>
</dbReference>
<accession>A0A8C3UW08</accession>
<dbReference type="Ensembl" id="ENSCUST00005020310.1">
    <property type="protein sequence ID" value="ENSCUSP00005019569.1"/>
    <property type="gene ID" value="ENSCUSG00005011507.1"/>
</dbReference>
<evidence type="ECO:0000256" key="6">
    <source>
        <dbReference type="ARBA" id="ARBA00022563"/>
    </source>
</evidence>
<dbReference type="InterPro" id="IPR027417">
    <property type="entry name" value="P-loop_NTPase"/>
</dbReference>
<dbReference type="FunFam" id="3.40.50.300:FF:000556">
    <property type="entry name" value="Methylenetetrahydrofolate dehydrogenase (NADP+ dependent) 1 like"/>
    <property type="match status" value="1"/>
</dbReference>
<sequence length="835" mass="89950">GGHTVIEKNYRFYLILIIFFFYHEILRLNEDPNVHGLALDLPESLYSSKLLNAVKPEKDVDGVNLGRLVHGDDCLVPPTVCAVMELLEDIGGKKVLLVGVRGAEGAALQSMLQRQGATVLSCHWKSPQLQSELGHADTVVFGSAKPDDVPASWIKPGATVIYGAHGLLSGKSVLCPAALGPLLGGNMVKNTERWIHSQRHRKWDFHSLKLQPLSPVPSDIEISRAQCPKAVDVLAKEIGLLTDEIEIYGQTKAKVRLSLLERLKDQPDGKYVLVAGITPTPLGEGKSTVTVGLVQALTAHLNINSFACLRQPSQGPTFGVKGGAAGGGYAQVIPMEEFNLHLTGDIHAITAANNLLAAAIDARILHENTQSDKSLYNRLVPVVNGVRGFSPIQLARLRRLGINKTDPGTLTEEEISKFARLDIDPSTITWQRVVDTNDRFLRKITVGQAATEKGFARQAQFDIAVASEIMAILALTTSLQDMKERLGRVVVANDKKGEPVTAEDLGVTGALAVLMKDAIKPTLMQTLEGTPVFVHAGPFANIAHGSSSVLADKIALKLVGEKGFVVTEAGFGADIGMEKFFNIKCRASGLVPSVVVLVATVRALKMHGGGPNVTAGAPLKKEYTEENLQLVADGCCNLQKQIQITQLFGVPVVVALNVFKTDSPAEIDLVCKIAKESGAFDAVPCNHWSAGGRGAIKLAQAVEKAVNQKNNFKYLYNLELPIVEKIRTIAQKVYGAQDIELSPAAQSQVDRYTQQGFGNLPICMAKTHLSLSHQPERKGVPTGFILPISDVRASIGAGFIYPLVGTMSTMPGLPTRSCFYDIDLDPVTEEVKGLF</sequence>
<dbReference type="Proteomes" id="UP000694563">
    <property type="component" value="Chromosome 3"/>
</dbReference>
<reference evidence="11" key="3">
    <citation type="submission" date="2025-09" db="UniProtKB">
        <authorList>
            <consortium name="Ensembl"/>
        </authorList>
    </citation>
    <scope>IDENTIFICATION</scope>
</reference>
<dbReference type="CDD" id="cd00477">
    <property type="entry name" value="FTHFS"/>
    <property type="match status" value="1"/>
</dbReference>
<dbReference type="GO" id="GO:0035999">
    <property type="term" value="P:tetrahydrofolate interconversion"/>
    <property type="evidence" value="ECO:0007669"/>
    <property type="project" value="UniProtKB-UniPathway"/>
</dbReference>
<dbReference type="InterPro" id="IPR046346">
    <property type="entry name" value="Aminoacid_DH-like_N_sf"/>
</dbReference>
<evidence type="ECO:0000256" key="8">
    <source>
        <dbReference type="ARBA" id="ARBA00022741"/>
    </source>
</evidence>
<evidence type="ECO:0000256" key="3">
    <source>
        <dbReference type="ARBA" id="ARBA00006985"/>
    </source>
</evidence>
<keyword evidence="12" id="KW-1185">Reference proteome</keyword>
<dbReference type="Pfam" id="PF01268">
    <property type="entry name" value="FTHFS"/>
    <property type="match status" value="1"/>
</dbReference>
<dbReference type="GO" id="GO:0005739">
    <property type="term" value="C:mitochondrion"/>
    <property type="evidence" value="ECO:0007669"/>
    <property type="project" value="TreeGrafter"/>
</dbReference>
<dbReference type="FunFam" id="1.10.8.770:FF:000001">
    <property type="entry name" value="Methylenetetrahydrofolate dehydrogenase (NADP+ dependent) 1 like"/>
    <property type="match status" value="1"/>
</dbReference>
<evidence type="ECO:0000256" key="9">
    <source>
        <dbReference type="ARBA" id="ARBA00022840"/>
    </source>
</evidence>
<dbReference type="InterPro" id="IPR000559">
    <property type="entry name" value="Formate_THF_ligase"/>
</dbReference>
<dbReference type="UniPathway" id="UPA00193"/>
<dbReference type="GO" id="GO:0046394">
    <property type="term" value="P:carboxylic acid biosynthetic process"/>
    <property type="evidence" value="ECO:0007669"/>
    <property type="project" value="UniProtKB-ARBA"/>
</dbReference>
<dbReference type="EC" id="6.3.4.3" evidence="5"/>
<name>A0A8C3UW08_CATUS</name>
<dbReference type="PROSITE" id="PS00721">
    <property type="entry name" value="FTHFS_1"/>
    <property type="match status" value="1"/>
</dbReference>
<dbReference type="InterPro" id="IPR020631">
    <property type="entry name" value="THF_DH/CycHdrlase_NAD-bd_dom"/>
</dbReference>
<proteinExistence type="inferred from homology"/>
<dbReference type="Pfam" id="PF02882">
    <property type="entry name" value="THF_DHG_CYH_C"/>
    <property type="match status" value="1"/>
</dbReference>
<dbReference type="GO" id="GO:0004329">
    <property type="term" value="F:formate-tetrahydrofolate ligase activity"/>
    <property type="evidence" value="ECO:0007669"/>
    <property type="project" value="UniProtKB-EC"/>
</dbReference>
<dbReference type="Gene3D" id="1.10.8.770">
    <property type="match status" value="1"/>
</dbReference>
<comment type="subunit">
    <text evidence="4">Homodimer.</text>
</comment>
<comment type="similarity">
    <text evidence="3">In the C-terminal section; belongs to the formate--tetrahydrofolate ligase family.</text>
</comment>
<dbReference type="InterPro" id="IPR020628">
    <property type="entry name" value="Formate_THF_ligase_CS"/>
</dbReference>
<keyword evidence="7" id="KW-0436">Ligase</keyword>
<dbReference type="InterPro" id="IPR000672">
    <property type="entry name" value="THF_DH/CycHdrlase"/>
</dbReference>